<sequence>MPLPKILAPLLPQSQRLQQKQHDSVLSPALPMSPPSTNSYNNMIGLSTEETLVELVDESTTETAIILHEKPTAFDMCDSDLLIESCHDNDIEQLEQEEFISMPVPVETTAMSTNTTYQSFGPSSSSLTISLTDSGNETLIEITPDEEMEEPVKMPTSPLQRTTPVTPPQLMEEEHAFIDNMDHHEQHDFVNNPFQPPTAFDQQPGGIEEISKYTEEQMEVYQDPVVAVDVMDEQLEGEPMQLQDDFTQPIQAVYTTHQGEMLDEAQEPDFMMKSSFRKTPSREGSLKSKCMKLIRGMKIRLSQERKQKKESRMKAAFEASADQVGRIDTSLVRSCSTVTILEKERLTPIYRRNIAKPIFYDLTKSEPASPYKSPEIGSDAYDIKVLCDQSFFGRY</sequence>
<protein>
    <submittedName>
        <fullName evidence="2">Uncharacterized protein</fullName>
    </submittedName>
</protein>
<dbReference type="EMBL" id="DF836568">
    <property type="protein sequence ID" value="GAN09620.1"/>
    <property type="molecule type" value="Genomic_DNA"/>
</dbReference>
<gene>
    <name evidence="2" type="ORF">MAM1_0279d09151</name>
</gene>
<feature type="region of interest" description="Disordered" evidence="1">
    <location>
        <begin position="17"/>
        <end position="36"/>
    </location>
</feature>
<dbReference type="AlphaFoldDB" id="A0A0C9LX42"/>
<evidence type="ECO:0000313" key="2">
    <source>
        <dbReference type="EMBL" id="GAN09620.1"/>
    </source>
</evidence>
<name>A0A0C9LX42_9FUNG</name>
<reference evidence="2" key="1">
    <citation type="submission" date="2014-09" db="EMBL/GenBank/DDBJ databases">
        <title>Draft genome sequence of an oleaginous Mucoromycotina fungus Mucor ambiguus NBRC6742.</title>
        <authorList>
            <person name="Takeda I."/>
            <person name="Yamane N."/>
            <person name="Morita T."/>
            <person name="Tamano K."/>
            <person name="Machida M."/>
            <person name="Baker S."/>
            <person name="Koike H."/>
        </authorList>
    </citation>
    <scope>NUCLEOTIDE SEQUENCE</scope>
    <source>
        <strain evidence="2">NBRC 6742</strain>
    </source>
</reference>
<keyword evidence="3" id="KW-1185">Reference proteome</keyword>
<dbReference type="Proteomes" id="UP000053815">
    <property type="component" value="Unassembled WGS sequence"/>
</dbReference>
<evidence type="ECO:0000313" key="3">
    <source>
        <dbReference type="Proteomes" id="UP000053815"/>
    </source>
</evidence>
<evidence type="ECO:0000256" key="1">
    <source>
        <dbReference type="SAM" id="MobiDB-lite"/>
    </source>
</evidence>
<dbReference type="OrthoDB" id="2268958at2759"/>
<organism evidence="2">
    <name type="scientific">Mucor ambiguus</name>
    <dbReference type="NCBI Taxonomy" id="91626"/>
    <lineage>
        <taxon>Eukaryota</taxon>
        <taxon>Fungi</taxon>
        <taxon>Fungi incertae sedis</taxon>
        <taxon>Mucoromycota</taxon>
        <taxon>Mucoromycotina</taxon>
        <taxon>Mucoromycetes</taxon>
        <taxon>Mucorales</taxon>
        <taxon>Mucorineae</taxon>
        <taxon>Mucoraceae</taxon>
        <taxon>Mucor</taxon>
    </lineage>
</organism>
<proteinExistence type="predicted"/>
<accession>A0A0C9LX42</accession>